<proteinExistence type="predicted"/>
<dbReference type="OrthoDB" id="8731447at2"/>
<comment type="caution">
    <text evidence="2">The sequence shown here is derived from an EMBL/GenBank/DDBJ whole genome shotgun (WGS) entry which is preliminary data.</text>
</comment>
<evidence type="ECO:0000313" key="2">
    <source>
        <dbReference type="EMBL" id="KRL43064.1"/>
    </source>
</evidence>
<evidence type="ECO:0000313" key="3">
    <source>
        <dbReference type="Proteomes" id="UP000051790"/>
    </source>
</evidence>
<keyword evidence="3" id="KW-1185">Reference proteome</keyword>
<dbReference type="RefSeq" id="WP_056964370.1">
    <property type="nucleotide sequence ID" value="NZ_AZEU01000210.1"/>
</dbReference>
<name>A0A0R1QQ85_9LACO</name>
<protein>
    <recommendedName>
        <fullName evidence="1">EAL domain-containing protein</fullName>
    </recommendedName>
</protein>
<reference evidence="2 3" key="1">
    <citation type="journal article" date="2015" name="Genome Announc.">
        <title>Expanding the biotechnology potential of lactobacilli through comparative genomics of 213 strains and associated genera.</title>
        <authorList>
            <person name="Sun Z."/>
            <person name="Harris H.M."/>
            <person name="McCann A."/>
            <person name="Guo C."/>
            <person name="Argimon S."/>
            <person name="Zhang W."/>
            <person name="Yang X."/>
            <person name="Jeffery I.B."/>
            <person name="Cooney J.C."/>
            <person name="Kagawa T.F."/>
            <person name="Liu W."/>
            <person name="Song Y."/>
            <person name="Salvetti E."/>
            <person name="Wrobel A."/>
            <person name="Rasinkangas P."/>
            <person name="Parkhill J."/>
            <person name="Rea M.C."/>
            <person name="O'Sullivan O."/>
            <person name="Ritari J."/>
            <person name="Douillard F.P."/>
            <person name="Paul Ross R."/>
            <person name="Yang R."/>
            <person name="Briner A.E."/>
            <person name="Felis G.E."/>
            <person name="de Vos W.M."/>
            <person name="Barrangou R."/>
            <person name="Klaenhammer T.R."/>
            <person name="Caufield P.W."/>
            <person name="Cui Y."/>
            <person name="Zhang H."/>
            <person name="O'Toole P.W."/>
        </authorList>
    </citation>
    <scope>NUCLEOTIDE SEQUENCE [LARGE SCALE GENOMIC DNA]</scope>
    <source>
        <strain evidence="2 3">DSM 13343</strain>
    </source>
</reference>
<dbReference type="Gene3D" id="3.20.20.450">
    <property type="entry name" value="EAL domain"/>
    <property type="match status" value="1"/>
</dbReference>
<dbReference type="InterPro" id="IPR001633">
    <property type="entry name" value="EAL_dom"/>
</dbReference>
<sequence>MVCPSLAASSIRRIAINLTTAEFSDERVAEALTAFKNEQGGPDELTIEATDVPDTLTMRQITAIYRAGGVRVDIDDVGSDNSFEVVRDLLPYVDGVKFAM</sequence>
<dbReference type="PROSITE" id="PS50883">
    <property type="entry name" value="EAL"/>
    <property type="match status" value="1"/>
</dbReference>
<feature type="domain" description="EAL" evidence="1">
    <location>
        <begin position="1"/>
        <end position="100"/>
    </location>
</feature>
<gene>
    <name evidence="2" type="ORF">FD01_GL001777</name>
</gene>
<organism evidence="2 3">
    <name type="scientific">Lacticaseibacillus manihotivorans DSM 13343 = JCM 12514</name>
    <dbReference type="NCBI Taxonomy" id="1423769"/>
    <lineage>
        <taxon>Bacteria</taxon>
        <taxon>Bacillati</taxon>
        <taxon>Bacillota</taxon>
        <taxon>Bacilli</taxon>
        <taxon>Lactobacillales</taxon>
        <taxon>Lactobacillaceae</taxon>
        <taxon>Lacticaseibacillus</taxon>
    </lineage>
</organism>
<dbReference type="SUPFAM" id="SSF141868">
    <property type="entry name" value="EAL domain-like"/>
    <property type="match status" value="1"/>
</dbReference>
<dbReference type="AlphaFoldDB" id="A0A0R1QQ85"/>
<dbReference type="PATRIC" id="fig|1423769.4.peg.1902"/>
<dbReference type="InterPro" id="IPR035919">
    <property type="entry name" value="EAL_sf"/>
</dbReference>
<dbReference type="EMBL" id="AZEU01000210">
    <property type="protein sequence ID" value="KRL43064.1"/>
    <property type="molecule type" value="Genomic_DNA"/>
</dbReference>
<accession>A0A0R1QQ85</accession>
<evidence type="ECO:0000259" key="1">
    <source>
        <dbReference type="PROSITE" id="PS50883"/>
    </source>
</evidence>
<dbReference type="Proteomes" id="UP000051790">
    <property type="component" value="Unassembled WGS sequence"/>
</dbReference>